<gene>
    <name evidence="2" type="ORF">V3330_04890</name>
</gene>
<name>A0AAW9RHH5_9GAMM</name>
<comment type="caution">
    <text evidence="2">The sequence shown here is derived from an EMBL/GenBank/DDBJ whole genome shotgun (WGS) entry which is preliminary data.</text>
</comment>
<dbReference type="RefSeq" id="WP_354694274.1">
    <property type="nucleotide sequence ID" value="NZ_JAZHOG010000003.1"/>
</dbReference>
<evidence type="ECO:0000313" key="2">
    <source>
        <dbReference type="EMBL" id="MEJ8566951.1"/>
    </source>
</evidence>
<dbReference type="InterPro" id="IPR036465">
    <property type="entry name" value="vWFA_dom_sf"/>
</dbReference>
<dbReference type="EMBL" id="JAZHOG010000003">
    <property type="protein sequence ID" value="MEJ8566951.1"/>
    <property type="molecule type" value="Genomic_DNA"/>
</dbReference>
<proteinExistence type="predicted"/>
<sequence>MAPAGRNPGPDSDGIHLTAAELIALRPRCHSLRLPMRQPAASALAGAYRSRFRGRGVDFLESRNYQPGDDIRNMDWRVTARTGRPHTKVFQEERERPVLVVLDASPSLYFGTRRQLKSVAAGQFAAAVAWSAVRRGDRIGGFLFAPGRHRELRPAGGRRGAMRVIQSLVDWLRPEAEPGPAEPLSACLERVRHAVRPGSLIIVVSDFFGLDEDTNRHLSRLRQHNDVIGCQVLDRAEYELPSGRYPITDGRESTILNTAGGGGERDFRAMGLRHIEEPRRMFQRHQCGWIVLHTDDDPVDVLGRELRILVGRPL</sequence>
<reference evidence="2 3" key="1">
    <citation type="submission" date="2024-02" db="EMBL/GenBank/DDBJ databases">
        <title>A novel Wenzhouxiangellaceae bacterium, isolated from coastal sediments.</title>
        <authorList>
            <person name="Du Z.-J."/>
            <person name="Ye Y.-Q."/>
            <person name="Zhang X.-Y."/>
        </authorList>
    </citation>
    <scope>NUCLEOTIDE SEQUENCE [LARGE SCALE GENOMIC DNA]</scope>
    <source>
        <strain evidence="2 3">CH-27</strain>
    </source>
</reference>
<dbReference type="PANTHER" id="PTHR33608:SF12">
    <property type="entry name" value="DUF58 DOMAIN-CONTAINING PROTEIN"/>
    <property type="match status" value="1"/>
</dbReference>
<keyword evidence="3" id="KW-1185">Reference proteome</keyword>
<evidence type="ECO:0000259" key="1">
    <source>
        <dbReference type="Pfam" id="PF01882"/>
    </source>
</evidence>
<feature type="domain" description="DUF58" evidence="1">
    <location>
        <begin position="61"/>
        <end position="254"/>
    </location>
</feature>
<dbReference type="Proteomes" id="UP001359886">
    <property type="component" value="Unassembled WGS sequence"/>
</dbReference>
<dbReference type="InterPro" id="IPR002881">
    <property type="entry name" value="DUF58"/>
</dbReference>
<evidence type="ECO:0000313" key="3">
    <source>
        <dbReference type="Proteomes" id="UP001359886"/>
    </source>
</evidence>
<organism evidence="2 3">
    <name type="scientific">Elongatibacter sediminis</name>
    <dbReference type="NCBI Taxonomy" id="3119006"/>
    <lineage>
        <taxon>Bacteria</taxon>
        <taxon>Pseudomonadati</taxon>
        <taxon>Pseudomonadota</taxon>
        <taxon>Gammaproteobacteria</taxon>
        <taxon>Chromatiales</taxon>
        <taxon>Wenzhouxiangellaceae</taxon>
        <taxon>Elongatibacter</taxon>
    </lineage>
</organism>
<accession>A0AAW9RHH5</accession>
<dbReference type="AlphaFoldDB" id="A0AAW9RHH5"/>
<dbReference type="Pfam" id="PF01882">
    <property type="entry name" value="DUF58"/>
    <property type="match status" value="1"/>
</dbReference>
<dbReference type="PANTHER" id="PTHR33608">
    <property type="entry name" value="BLL2464 PROTEIN"/>
    <property type="match status" value="1"/>
</dbReference>
<protein>
    <submittedName>
        <fullName evidence="2">DUF58 domain-containing protein</fullName>
    </submittedName>
</protein>
<dbReference type="SUPFAM" id="SSF53300">
    <property type="entry name" value="vWA-like"/>
    <property type="match status" value="1"/>
</dbReference>